<reference evidence="2" key="1">
    <citation type="journal article" date="2011" name="Nat. Biotechnol.">
        <title>The genomic sequence of the Chinese hamster ovary (CHO)-K1 cell line.</title>
        <authorList>
            <person name="Xu X."/>
            <person name="Nagarajan H."/>
            <person name="Lewis N.E."/>
            <person name="Pan S."/>
            <person name="Cai Z."/>
            <person name="Liu X."/>
            <person name="Chen W."/>
            <person name="Xie M."/>
            <person name="Wang W."/>
            <person name="Hammond S."/>
            <person name="Andersen M.R."/>
            <person name="Neff N."/>
            <person name="Passarelli B."/>
            <person name="Koh W."/>
            <person name="Fan H.C."/>
            <person name="Wang J."/>
            <person name="Gui Y."/>
            <person name="Lee K.H."/>
            <person name="Betenbaugh M.J."/>
            <person name="Quake S.R."/>
            <person name="Famili I."/>
            <person name="Palsson B.O."/>
            <person name="Wang J."/>
        </authorList>
    </citation>
    <scope>NUCLEOTIDE SEQUENCE [LARGE SCALE GENOMIC DNA]</scope>
    <source>
        <strain evidence="2">CHO K1 cell line</strain>
    </source>
</reference>
<dbReference type="AlphaFoldDB" id="G3I3S5"/>
<organism evidence="1 2">
    <name type="scientific">Cricetulus griseus</name>
    <name type="common">Chinese hamster</name>
    <name type="synonym">Cricetulus barabensis griseus</name>
    <dbReference type="NCBI Taxonomy" id="10029"/>
    <lineage>
        <taxon>Eukaryota</taxon>
        <taxon>Metazoa</taxon>
        <taxon>Chordata</taxon>
        <taxon>Craniata</taxon>
        <taxon>Vertebrata</taxon>
        <taxon>Euteleostomi</taxon>
        <taxon>Mammalia</taxon>
        <taxon>Eutheria</taxon>
        <taxon>Euarchontoglires</taxon>
        <taxon>Glires</taxon>
        <taxon>Rodentia</taxon>
        <taxon>Myomorpha</taxon>
        <taxon>Muroidea</taxon>
        <taxon>Cricetidae</taxon>
        <taxon>Cricetinae</taxon>
        <taxon>Cricetulus</taxon>
    </lineage>
</organism>
<evidence type="ECO:0000313" key="1">
    <source>
        <dbReference type="EMBL" id="EGW00232.1"/>
    </source>
</evidence>
<dbReference type="EMBL" id="JH001209">
    <property type="protein sequence ID" value="EGW00232.1"/>
    <property type="molecule type" value="Genomic_DNA"/>
</dbReference>
<gene>
    <name evidence="1" type="ORF">I79_018093</name>
</gene>
<dbReference type="Proteomes" id="UP000001075">
    <property type="component" value="Unassembled WGS sequence"/>
</dbReference>
<sequence length="53" mass="6167">MTIGNIIFWTQWVSLTHSGPNNMHKSCANQSKTKIQCEESSWAYNPLHPLWSY</sequence>
<dbReference type="InParanoid" id="G3I3S5"/>
<protein>
    <submittedName>
        <fullName evidence="1">Uncharacterized protein</fullName>
    </submittedName>
</protein>
<name>G3I3S5_CRIGR</name>
<proteinExistence type="predicted"/>
<evidence type="ECO:0000313" key="2">
    <source>
        <dbReference type="Proteomes" id="UP000001075"/>
    </source>
</evidence>
<accession>G3I3S5</accession>